<feature type="compositionally biased region" description="Basic and acidic residues" evidence="2">
    <location>
        <begin position="359"/>
        <end position="370"/>
    </location>
</feature>
<evidence type="ECO:0000256" key="3">
    <source>
        <dbReference type="SAM" id="Phobius"/>
    </source>
</evidence>
<reference evidence="5 6" key="1">
    <citation type="submission" date="2024-09" db="EMBL/GenBank/DDBJ databases">
        <authorList>
            <person name="Makale K.P.P."/>
            <person name="Makhzoum A."/>
            <person name="Rantong G."/>
            <person name="Rahube T.O."/>
        </authorList>
    </citation>
    <scope>NUCLEOTIDE SEQUENCE [LARGE SCALE GENOMIC DNA]</scope>
    <source>
        <strain evidence="5 6">KM_D13</strain>
    </source>
</reference>
<evidence type="ECO:0000313" key="6">
    <source>
        <dbReference type="Proteomes" id="UP001575622"/>
    </source>
</evidence>
<keyword evidence="3" id="KW-0812">Transmembrane</keyword>
<comment type="caution">
    <text evidence="5">The sequence shown here is derived from an EMBL/GenBank/DDBJ whole genome shotgun (WGS) entry which is preliminary data.</text>
</comment>
<keyword evidence="6" id="KW-1185">Reference proteome</keyword>
<protein>
    <submittedName>
        <fullName evidence="5">LCP family protein</fullName>
    </submittedName>
</protein>
<evidence type="ECO:0000256" key="2">
    <source>
        <dbReference type="SAM" id="MobiDB-lite"/>
    </source>
</evidence>
<gene>
    <name evidence="5" type="ORF">ACEU3E_11280</name>
</gene>
<dbReference type="Gene3D" id="3.40.630.190">
    <property type="entry name" value="LCP protein"/>
    <property type="match status" value="1"/>
</dbReference>
<name>A0ABV4V247_9BACL</name>
<feature type="transmembrane region" description="Helical" evidence="3">
    <location>
        <begin position="20"/>
        <end position="38"/>
    </location>
</feature>
<dbReference type="EMBL" id="JBHDLN010000004">
    <property type="protein sequence ID" value="MFB0842755.1"/>
    <property type="molecule type" value="Genomic_DNA"/>
</dbReference>
<dbReference type="PANTHER" id="PTHR33392:SF6">
    <property type="entry name" value="POLYISOPRENYL-TEICHOIC ACID--PEPTIDOGLYCAN TEICHOIC ACID TRANSFERASE TAGU"/>
    <property type="match status" value="1"/>
</dbReference>
<comment type="similarity">
    <text evidence="1">Belongs to the LytR/CpsA/Psr (LCP) family.</text>
</comment>
<organism evidence="5 6">
    <name type="scientific">Paenibacillus oleatilyticus</name>
    <dbReference type="NCBI Taxonomy" id="2594886"/>
    <lineage>
        <taxon>Bacteria</taxon>
        <taxon>Bacillati</taxon>
        <taxon>Bacillota</taxon>
        <taxon>Bacilli</taxon>
        <taxon>Bacillales</taxon>
        <taxon>Paenibacillaceae</taxon>
        <taxon>Paenibacillus</taxon>
    </lineage>
</organism>
<evidence type="ECO:0000256" key="1">
    <source>
        <dbReference type="ARBA" id="ARBA00006068"/>
    </source>
</evidence>
<feature type="region of interest" description="Disordered" evidence="2">
    <location>
        <begin position="355"/>
        <end position="381"/>
    </location>
</feature>
<dbReference type="InterPro" id="IPR050922">
    <property type="entry name" value="LytR/CpsA/Psr_CW_biosynth"/>
</dbReference>
<dbReference type="NCBIfam" id="TIGR00350">
    <property type="entry name" value="lytR_cpsA_psr"/>
    <property type="match status" value="1"/>
</dbReference>
<evidence type="ECO:0000259" key="4">
    <source>
        <dbReference type="Pfam" id="PF03816"/>
    </source>
</evidence>
<keyword evidence="3" id="KW-1133">Transmembrane helix</keyword>
<dbReference type="RefSeq" id="WP_373950792.1">
    <property type="nucleotide sequence ID" value="NZ_JBHDLN010000004.1"/>
</dbReference>
<keyword evidence="3" id="KW-0472">Membrane</keyword>
<evidence type="ECO:0000313" key="5">
    <source>
        <dbReference type="EMBL" id="MFB0842755.1"/>
    </source>
</evidence>
<sequence length="381" mass="42635">MVPSRQNLAIKPRKTLRNVIIGLALLGGGAVAYAGYLLHQADKALENMSVAPPVKTTQQGLNGLVAPAENFKPMTFLLTGIDSRDGSGGTLNTDVLMLVTLNPETRSATIVSIPRDLEMKPKEFGLSSQKANYYYAHYYIQDKDTAIQKTKELYGNMFNVPIDYMAAIDFDGFRNVVDELGGIEMNVDMDMRYVDEEDGTNINLKKGFQTLNGKQTLDFLRYRKSNRGTEESSDLARNQRQQEVLDKLLQKMTSFSGITQWSGLLKIAGESVKTDIPADELRRFLLSFQKLKPDHIEFIHLDGRWDSPFIVVKEDELTAAIASLRTQRGLPAEIPGTTVTGSTYSLYSKRFGIDPAPVKSKEKEKQKEMETDTMTKNGRSR</sequence>
<dbReference type="Pfam" id="PF03816">
    <property type="entry name" value="LytR_cpsA_psr"/>
    <property type="match status" value="1"/>
</dbReference>
<feature type="domain" description="Cell envelope-related transcriptional attenuator" evidence="4">
    <location>
        <begin position="92"/>
        <end position="253"/>
    </location>
</feature>
<dbReference type="PANTHER" id="PTHR33392">
    <property type="entry name" value="POLYISOPRENYL-TEICHOIC ACID--PEPTIDOGLYCAN TEICHOIC ACID TRANSFERASE TAGU"/>
    <property type="match status" value="1"/>
</dbReference>
<accession>A0ABV4V247</accession>
<dbReference type="Proteomes" id="UP001575622">
    <property type="component" value="Unassembled WGS sequence"/>
</dbReference>
<dbReference type="InterPro" id="IPR004474">
    <property type="entry name" value="LytR_CpsA_psr"/>
</dbReference>
<feature type="compositionally biased region" description="Low complexity" evidence="2">
    <location>
        <begin position="372"/>
        <end position="381"/>
    </location>
</feature>
<proteinExistence type="inferred from homology"/>